<dbReference type="AlphaFoldDB" id="A0ABD3SCL0"/>
<dbReference type="EC" id="2.5.1.59" evidence="3"/>
<evidence type="ECO:0000256" key="7">
    <source>
        <dbReference type="ARBA" id="ARBA00022737"/>
    </source>
</evidence>
<evidence type="ECO:0000256" key="3">
    <source>
        <dbReference type="ARBA" id="ARBA00012700"/>
    </source>
</evidence>
<dbReference type="Pfam" id="PF01239">
    <property type="entry name" value="PPTA"/>
    <property type="match status" value="4"/>
</dbReference>
<comment type="caution">
    <text evidence="14">The sequence shown here is derived from an EMBL/GenBank/DDBJ whole genome shotgun (WGS) entry which is preliminary data.</text>
</comment>
<evidence type="ECO:0000256" key="5">
    <source>
        <dbReference type="ARBA" id="ARBA00022602"/>
    </source>
</evidence>
<evidence type="ECO:0000256" key="1">
    <source>
        <dbReference type="ARBA" id="ARBA00001946"/>
    </source>
</evidence>
<protein>
    <recommendedName>
        <fullName evidence="9">Protein farnesyltransferase/geranylgeranyltransferase type-1 subunit alpha</fullName>
        <ecNumber evidence="4">2.5.1.58</ecNumber>
        <ecNumber evidence="3">2.5.1.59</ecNumber>
    </recommendedName>
    <alternativeName>
        <fullName evidence="12">CAAX farnesyltransferase subunit alpha</fullName>
    </alternativeName>
    <alternativeName>
        <fullName evidence="11">FTase-alpha</fullName>
    </alternativeName>
    <alternativeName>
        <fullName evidence="10">Ras proteins prenyltransferase subunit alpha</fullName>
    </alternativeName>
    <alternativeName>
        <fullName evidence="13">Type I protein geranyl-geranyltransferase subunit alpha</fullName>
    </alternativeName>
</protein>
<keyword evidence="15" id="KW-1185">Reference proteome</keyword>
<dbReference type="Gene3D" id="1.25.40.120">
    <property type="entry name" value="Protein prenylyltransferase"/>
    <property type="match status" value="1"/>
</dbReference>
<dbReference type="PANTHER" id="PTHR11129:SF1">
    <property type="entry name" value="PROTEIN FARNESYLTRANSFERASE_GERANYLGERANYLTRANSFERASE TYPE-1 SUBUNIT ALPHA"/>
    <property type="match status" value="1"/>
</dbReference>
<evidence type="ECO:0000256" key="2">
    <source>
        <dbReference type="ARBA" id="ARBA00006734"/>
    </source>
</evidence>
<dbReference type="EC" id="2.5.1.58" evidence="4"/>
<organism evidence="14 15">
    <name type="scientific">Cyclostephanos tholiformis</name>
    <dbReference type="NCBI Taxonomy" id="382380"/>
    <lineage>
        <taxon>Eukaryota</taxon>
        <taxon>Sar</taxon>
        <taxon>Stramenopiles</taxon>
        <taxon>Ochrophyta</taxon>
        <taxon>Bacillariophyta</taxon>
        <taxon>Coscinodiscophyceae</taxon>
        <taxon>Thalassiosirophycidae</taxon>
        <taxon>Stephanodiscales</taxon>
        <taxon>Stephanodiscaceae</taxon>
        <taxon>Cyclostephanos</taxon>
    </lineage>
</organism>
<proteinExistence type="inferred from homology"/>
<keyword evidence="7" id="KW-0677">Repeat</keyword>
<name>A0ABD3SCL0_9STRA</name>
<evidence type="ECO:0000256" key="11">
    <source>
        <dbReference type="ARBA" id="ARBA00042436"/>
    </source>
</evidence>
<dbReference type="EMBL" id="JALLPB020000070">
    <property type="protein sequence ID" value="KAL3822254.1"/>
    <property type="molecule type" value="Genomic_DNA"/>
</dbReference>
<evidence type="ECO:0000313" key="14">
    <source>
        <dbReference type="EMBL" id="KAL3822254.1"/>
    </source>
</evidence>
<evidence type="ECO:0000256" key="6">
    <source>
        <dbReference type="ARBA" id="ARBA00022679"/>
    </source>
</evidence>
<evidence type="ECO:0000256" key="12">
    <source>
        <dbReference type="ARBA" id="ARBA00043086"/>
    </source>
</evidence>
<evidence type="ECO:0000256" key="4">
    <source>
        <dbReference type="ARBA" id="ARBA00012702"/>
    </source>
</evidence>
<comment type="cofactor">
    <cofactor evidence="1">
        <name>Mg(2+)</name>
        <dbReference type="ChEBI" id="CHEBI:18420"/>
    </cofactor>
</comment>
<gene>
    <name evidence="14" type="ORF">ACHAXA_005887</name>
</gene>
<dbReference type="PANTHER" id="PTHR11129">
    <property type="entry name" value="PROTEIN FARNESYLTRANSFERASE ALPHA SUBUNIT/RAB GERANYLGERANYL TRANSFERASE ALPHA SUBUNIT"/>
    <property type="match status" value="1"/>
</dbReference>
<keyword evidence="8" id="KW-0460">Magnesium</keyword>
<evidence type="ECO:0000256" key="10">
    <source>
        <dbReference type="ARBA" id="ARBA00041392"/>
    </source>
</evidence>
<dbReference type="GO" id="GO:0004660">
    <property type="term" value="F:protein farnesyltransferase activity"/>
    <property type="evidence" value="ECO:0007669"/>
    <property type="project" value="UniProtKB-EC"/>
</dbReference>
<dbReference type="GO" id="GO:0004662">
    <property type="term" value="F:CAAX-protein geranylgeranyltransferase activity"/>
    <property type="evidence" value="ECO:0007669"/>
    <property type="project" value="UniProtKB-EC"/>
</dbReference>
<keyword evidence="6" id="KW-0808">Transferase</keyword>
<comment type="similarity">
    <text evidence="2">Belongs to the protein prenyltransferase subunit alpha family.</text>
</comment>
<evidence type="ECO:0000256" key="8">
    <source>
        <dbReference type="ARBA" id="ARBA00022842"/>
    </source>
</evidence>
<dbReference type="InterPro" id="IPR002088">
    <property type="entry name" value="Prenyl_trans_a"/>
</dbReference>
<sequence>MLHDGPEPVCSIAYSPEFTQAYDYLRALLKVDERSERAFNLTSLCLQLNPANYTVWHFRRRCLISLSSVSGQTPTIDAERIRKDLEFADKLGGTNPKNYQLWYHRRALLEFQFEVEDDVLHVAKKELEYVDRILEDDSKNYHAWSHRQWIMKALNNPELWSSEVEYAHSKVLSDPRNNSAWNQRWFALHEGKVPSDYAVDRHSAISLEKAHEEASYALNGADVDPFNESPWRYLVGILMEQWRLAKRGGDLGDMAKATALIRENIGKIREMKKSWDEQPPTDDHPPGPSASLLSALVDLLEVFTDDKESLTEAKALLEELMLEDPIRRKYWLKREKGISKLLVSTWQEGGDAESSA</sequence>
<dbReference type="SUPFAM" id="SSF48439">
    <property type="entry name" value="Protein prenylyltransferase"/>
    <property type="match status" value="1"/>
</dbReference>
<reference evidence="14 15" key="1">
    <citation type="submission" date="2024-10" db="EMBL/GenBank/DDBJ databases">
        <title>Updated reference genomes for cyclostephanoid diatoms.</title>
        <authorList>
            <person name="Roberts W.R."/>
            <person name="Alverson A.J."/>
        </authorList>
    </citation>
    <scope>NUCLEOTIDE SEQUENCE [LARGE SCALE GENOMIC DNA]</scope>
    <source>
        <strain evidence="14 15">AJA228-03</strain>
    </source>
</reference>
<evidence type="ECO:0000256" key="13">
    <source>
        <dbReference type="ARBA" id="ARBA00043219"/>
    </source>
</evidence>
<dbReference type="Proteomes" id="UP001530377">
    <property type="component" value="Unassembled WGS sequence"/>
</dbReference>
<evidence type="ECO:0000313" key="15">
    <source>
        <dbReference type="Proteomes" id="UP001530377"/>
    </source>
</evidence>
<keyword evidence="5" id="KW-0637">Prenyltransferase</keyword>
<accession>A0ABD3SCL0</accession>
<evidence type="ECO:0000256" key="9">
    <source>
        <dbReference type="ARBA" id="ARBA00040965"/>
    </source>
</evidence>
<dbReference type="PROSITE" id="PS51147">
    <property type="entry name" value="PFTA"/>
    <property type="match status" value="4"/>
</dbReference>